<evidence type="ECO:0000313" key="4">
    <source>
        <dbReference type="EMBL" id="ORX43942.1"/>
    </source>
</evidence>
<dbReference type="InterPro" id="IPR002110">
    <property type="entry name" value="Ankyrin_rpt"/>
</dbReference>
<dbReference type="PANTHER" id="PTHR24171">
    <property type="entry name" value="ANKYRIN REPEAT DOMAIN-CONTAINING PROTEIN 39-RELATED"/>
    <property type="match status" value="1"/>
</dbReference>
<dbReference type="SMART" id="SM00248">
    <property type="entry name" value="ANK"/>
    <property type="match status" value="3"/>
</dbReference>
<dbReference type="SUPFAM" id="SSF48403">
    <property type="entry name" value="Ankyrin repeat"/>
    <property type="match status" value="1"/>
</dbReference>
<feature type="repeat" description="ANK" evidence="3">
    <location>
        <begin position="74"/>
        <end position="106"/>
    </location>
</feature>
<keyword evidence="5" id="KW-1185">Reference proteome</keyword>
<protein>
    <submittedName>
        <fullName evidence="4">Ankyrin</fullName>
    </submittedName>
</protein>
<evidence type="ECO:0000313" key="5">
    <source>
        <dbReference type="Proteomes" id="UP000193719"/>
    </source>
</evidence>
<dbReference type="Pfam" id="PF12796">
    <property type="entry name" value="Ank_2"/>
    <property type="match status" value="1"/>
</dbReference>
<dbReference type="InterPro" id="IPR036770">
    <property type="entry name" value="Ankyrin_rpt-contain_sf"/>
</dbReference>
<dbReference type="OrthoDB" id="2155313at2759"/>
<sequence>INKEDEYGETPLSIICKKGNTDLIQFLIRHGADINKKNRYGDTKLIKACMNGNRSEVKNILSADPKVVDEGNKDGNTPLIEACKNGNEKIVELLIEYNADINKNNFNLLLLFHQLFY</sequence>
<dbReference type="AlphaFoldDB" id="A0A1Y1UZ97"/>
<reference evidence="4 5" key="1">
    <citation type="submission" date="2016-08" db="EMBL/GenBank/DDBJ databases">
        <title>Genomes of anaerobic fungi encode conserved fungal cellulosomes for biomass hydrolysis.</title>
        <authorList>
            <consortium name="DOE Joint Genome Institute"/>
            <person name="Haitjema C.H."/>
            <person name="Gilmore S.P."/>
            <person name="Henske J.K."/>
            <person name="Solomon K.V."/>
            <person name="De Groot R."/>
            <person name="Kuo A."/>
            <person name="Mondo S.J."/>
            <person name="Salamov A.A."/>
            <person name="Labutti K."/>
            <person name="Zhao Z."/>
            <person name="Chiniquy J."/>
            <person name="Barry K."/>
            <person name="Brewer H.M."/>
            <person name="Purvine S.O."/>
            <person name="Wright A.T."/>
            <person name="Boxma B."/>
            <person name="Van Alen T."/>
            <person name="Hackstein J.H."/>
            <person name="Baker S.E."/>
            <person name="Grigoriev I.V."/>
            <person name="O'Malley M.A."/>
        </authorList>
    </citation>
    <scope>NUCLEOTIDE SEQUENCE [LARGE SCALE GENOMIC DNA]</scope>
    <source>
        <strain evidence="5">finn</strain>
    </source>
</reference>
<organism evidence="4 5">
    <name type="scientific">Piromyces finnis</name>
    <dbReference type="NCBI Taxonomy" id="1754191"/>
    <lineage>
        <taxon>Eukaryota</taxon>
        <taxon>Fungi</taxon>
        <taxon>Fungi incertae sedis</taxon>
        <taxon>Chytridiomycota</taxon>
        <taxon>Chytridiomycota incertae sedis</taxon>
        <taxon>Neocallimastigomycetes</taxon>
        <taxon>Neocallimastigales</taxon>
        <taxon>Neocallimastigaceae</taxon>
        <taxon>Piromyces</taxon>
    </lineage>
</organism>
<feature type="non-terminal residue" evidence="4">
    <location>
        <position position="1"/>
    </location>
</feature>
<evidence type="ECO:0000256" key="3">
    <source>
        <dbReference type="PROSITE-ProRule" id="PRU00023"/>
    </source>
</evidence>
<dbReference type="STRING" id="1754191.A0A1Y1UZ97"/>
<feature type="repeat" description="ANK" evidence="3">
    <location>
        <begin position="7"/>
        <end position="39"/>
    </location>
</feature>
<accession>A0A1Y1UZ97</accession>
<name>A0A1Y1UZ97_9FUNG</name>
<keyword evidence="2 3" id="KW-0040">ANK repeat</keyword>
<dbReference type="PRINTS" id="PR01415">
    <property type="entry name" value="ANKYRIN"/>
</dbReference>
<evidence type="ECO:0000256" key="1">
    <source>
        <dbReference type="ARBA" id="ARBA00022737"/>
    </source>
</evidence>
<dbReference type="EMBL" id="MCFH01000049">
    <property type="protein sequence ID" value="ORX43942.1"/>
    <property type="molecule type" value="Genomic_DNA"/>
</dbReference>
<comment type="caution">
    <text evidence="4">The sequence shown here is derived from an EMBL/GenBank/DDBJ whole genome shotgun (WGS) entry which is preliminary data.</text>
</comment>
<evidence type="ECO:0000256" key="2">
    <source>
        <dbReference type="ARBA" id="ARBA00023043"/>
    </source>
</evidence>
<proteinExistence type="predicted"/>
<dbReference type="PROSITE" id="PS50297">
    <property type="entry name" value="ANK_REP_REGION"/>
    <property type="match status" value="2"/>
</dbReference>
<keyword evidence="1" id="KW-0677">Repeat</keyword>
<dbReference type="Gene3D" id="1.25.40.20">
    <property type="entry name" value="Ankyrin repeat-containing domain"/>
    <property type="match status" value="1"/>
</dbReference>
<gene>
    <name evidence="4" type="ORF">BCR36DRAFT_302911</name>
</gene>
<dbReference type="PROSITE" id="PS50088">
    <property type="entry name" value="ANK_REPEAT"/>
    <property type="match status" value="2"/>
</dbReference>
<dbReference type="Proteomes" id="UP000193719">
    <property type="component" value="Unassembled WGS sequence"/>
</dbReference>
<reference evidence="4 5" key="2">
    <citation type="submission" date="2016-08" db="EMBL/GenBank/DDBJ databases">
        <title>Pervasive Adenine N6-methylation of Active Genes in Fungi.</title>
        <authorList>
            <consortium name="DOE Joint Genome Institute"/>
            <person name="Mondo S.J."/>
            <person name="Dannebaum R.O."/>
            <person name="Kuo R.C."/>
            <person name="Labutti K."/>
            <person name="Haridas S."/>
            <person name="Kuo A."/>
            <person name="Salamov A."/>
            <person name="Ahrendt S.R."/>
            <person name="Lipzen A."/>
            <person name="Sullivan W."/>
            <person name="Andreopoulos W.B."/>
            <person name="Clum A."/>
            <person name="Lindquist E."/>
            <person name="Daum C."/>
            <person name="Ramamoorthy G.K."/>
            <person name="Gryganskyi A."/>
            <person name="Culley D."/>
            <person name="Magnuson J.K."/>
            <person name="James T.Y."/>
            <person name="O'Malley M.A."/>
            <person name="Stajich J.E."/>
            <person name="Spatafora J.W."/>
            <person name="Visel A."/>
            <person name="Grigoriev I.V."/>
        </authorList>
    </citation>
    <scope>NUCLEOTIDE SEQUENCE [LARGE SCALE GENOMIC DNA]</scope>
    <source>
        <strain evidence="5">finn</strain>
    </source>
</reference>